<protein>
    <submittedName>
        <fullName evidence="1">Odv-ec27</fullName>
    </submittedName>
</protein>
<proteinExistence type="predicted"/>
<sequence length="292" mass="33882">MKRFKCVAPKMRTVTEIIHGKEKLSRDYDLTEFDAKNINSKEDFNNLHVKMILVKYMAMLNTLKLTQPLITIFRDRNAQSEIITVILASLGFVHNRVHAMINNFDGRMEFVVVERRDNTIPGEPIVFSQNENDVFTCYIDRISIMKMLERQFDTDMCMDHIIKEQNQIKMMKAFSNSGKKSNQLRAAGQEMDIDSDIKLNEVEVTRYLTLLMVVEHAYCHYYIFKNFGPVNYAQSLLDHKTFVTKCRVSATMTFENLLMSKFKFTIEDSDTYKSNSSKSFGILNYNISSSGA</sequence>
<name>A0A097P8Y3_9ABAC</name>
<evidence type="ECO:0000313" key="1">
    <source>
        <dbReference type="EMBL" id="AIU41259.1"/>
    </source>
</evidence>
<dbReference type="Proteomes" id="UP000201917">
    <property type="component" value="Segment"/>
</dbReference>
<dbReference type="GO" id="GO:0019031">
    <property type="term" value="C:viral envelope"/>
    <property type="evidence" value="ECO:0007669"/>
    <property type="project" value="InterPro"/>
</dbReference>
<dbReference type="RefSeq" id="YP_009186711.1">
    <property type="nucleotide sequence ID" value="NC_028636.1"/>
</dbReference>
<dbReference type="InterPro" id="IPR007978">
    <property type="entry name" value="Baculo_ODV-E27"/>
</dbReference>
<dbReference type="Pfam" id="PF05314">
    <property type="entry name" value="Baculo_ODV-E27"/>
    <property type="match status" value="1"/>
</dbReference>
<dbReference type="OrthoDB" id="10588at10239"/>
<evidence type="ECO:0000313" key="2">
    <source>
        <dbReference type="Proteomes" id="UP000201917"/>
    </source>
</evidence>
<keyword evidence="2" id="KW-1185">Reference proteome</keyword>
<accession>A0A097P8Y3</accession>
<reference evidence="1 2" key="1">
    <citation type="journal article" date="2014" name="PLoS ONE">
        <title>Genomic Sequencing and Analysis of Sucra jujuba Nucleopolyhedrovirus.</title>
        <authorList>
            <person name="Liu X."/>
            <person name="Yin F."/>
            <person name="Zhu Z."/>
            <person name="Hou D."/>
            <person name="Wang J."/>
            <person name="Zhang L."/>
            <person name="Wang M."/>
            <person name="Wang H."/>
            <person name="Hu Z."/>
            <person name="Deng F."/>
        </authorList>
    </citation>
    <scope>NUCLEOTIDE SEQUENCE [LARGE SCALE GENOMIC DNA]</scope>
    <source>
        <strain evidence="1">473</strain>
    </source>
</reference>
<dbReference type="KEGG" id="vg:26382475"/>
<dbReference type="GeneID" id="26382475"/>
<dbReference type="EMBL" id="KJ676450">
    <property type="protein sequence ID" value="AIU41259.1"/>
    <property type="molecule type" value="Genomic_DNA"/>
</dbReference>
<organism evidence="1 2">
    <name type="scientific">Sucra jujuba nucleopolyhedrovirus</name>
    <dbReference type="NCBI Taxonomy" id="1563660"/>
    <lineage>
        <taxon>Viruses</taxon>
        <taxon>Viruses incertae sedis</taxon>
        <taxon>Naldaviricetes</taxon>
        <taxon>Lefavirales</taxon>
        <taxon>Baculoviridae</taxon>
        <taxon>Alphabaculovirus</taxon>
        <taxon>Alphabaculovirus sujujubae</taxon>
    </lineage>
</organism>